<name>A0AAN9PET5_CLITE</name>
<keyword evidence="3 7" id="KW-0812">Transmembrane</keyword>
<dbReference type="Pfam" id="PF03647">
    <property type="entry name" value="Tmemb_14"/>
    <property type="match status" value="1"/>
</dbReference>
<feature type="transmembrane region" description="Helical" evidence="7">
    <location>
        <begin position="229"/>
        <end position="248"/>
    </location>
</feature>
<keyword evidence="9" id="KW-1185">Reference proteome</keyword>
<evidence type="ECO:0000256" key="1">
    <source>
        <dbReference type="ARBA" id="ARBA00004370"/>
    </source>
</evidence>
<evidence type="ECO:0000256" key="6">
    <source>
        <dbReference type="SAM" id="MobiDB-lite"/>
    </source>
</evidence>
<feature type="transmembrane region" description="Helical" evidence="7">
    <location>
        <begin position="285"/>
        <end position="304"/>
    </location>
</feature>
<evidence type="ECO:0000256" key="2">
    <source>
        <dbReference type="ARBA" id="ARBA00007590"/>
    </source>
</evidence>
<dbReference type="Gene3D" id="1.10.10.1740">
    <property type="entry name" value="Transmembrane protein 14-like"/>
    <property type="match status" value="1"/>
</dbReference>
<organism evidence="8 9">
    <name type="scientific">Clitoria ternatea</name>
    <name type="common">Butterfly pea</name>
    <dbReference type="NCBI Taxonomy" id="43366"/>
    <lineage>
        <taxon>Eukaryota</taxon>
        <taxon>Viridiplantae</taxon>
        <taxon>Streptophyta</taxon>
        <taxon>Embryophyta</taxon>
        <taxon>Tracheophyta</taxon>
        <taxon>Spermatophyta</taxon>
        <taxon>Magnoliopsida</taxon>
        <taxon>eudicotyledons</taxon>
        <taxon>Gunneridae</taxon>
        <taxon>Pentapetalae</taxon>
        <taxon>rosids</taxon>
        <taxon>fabids</taxon>
        <taxon>Fabales</taxon>
        <taxon>Fabaceae</taxon>
        <taxon>Papilionoideae</taxon>
        <taxon>50 kb inversion clade</taxon>
        <taxon>NPAAA clade</taxon>
        <taxon>indigoferoid/millettioid clade</taxon>
        <taxon>Phaseoleae</taxon>
        <taxon>Clitoria</taxon>
    </lineage>
</organism>
<evidence type="ECO:0000256" key="5">
    <source>
        <dbReference type="ARBA" id="ARBA00023136"/>
    </source>
</evidence>
<protein>
    <recommendedName>
        <fullName evidence="10">Protein FATTY ACID EXPORT 3, chloroplastic</fullName>
    </recommendedName>
</protein>
<accession>A0AAN9PET5</accession>
<feature type="region of interest" description="Disordered" evidence="6">
    <location>
        <begin position="78"/>
        <end position="99"/>
    </location>
</feature>
<dbReference type="InterPro" id="IPR044890">
    <property type="entry name" value="TMEM14_sf"/>
</dbReference>
<comment type="similarity">
    <text evidence="2">Belongs to the TMEM14 family.</text>
</comment>
<evidence type="ECO:0000313" key="8">
    <source>
        <dbReference type="EMBL" id="KAK7294874.1"/>
    </source>
</evidence>
<comment type="caution">
    <text evidence="8">The sequence shown here is derived from an EMBL/GenBank/DDBJ whole genome shotgun (WGS) entry which is preliminary data.</text>
</comment>
<feature type="compositionally biased region" description="Basic and acidic residues" evidence="6">
    <location>
        <begin position="78"/>
        <end position="97"/>
    </location>
</feature>
<gene>
    <name evidence="8" type="ORF">RJT34_17772</name>
</gene>
<evidence type="ECO:0000256" key="3">
    <source>
        <dbReference type="ARBA" id="ARBA00022692"/>
    </source>
</evidence>
<dbReference type="Proteomes" id="UP001359559">
    <property type="component" value="Unassembled WGS sequence"/>
</dbReference>
<evidence type="ECO:0000313" key="9">
    <source>
        <dbReference type="Proteomes" id="UP001359559"/>
    </source>
</evidence>
<dbReference type="GO" id="GO:0015245">
    <property type="term" value="F:fatty acid transmembrane transporter activity"/>
    <property type="evidence" value="ECO:0007669"/>
    <property type="project" value="TreeGrafter"/>
</dbReference>
<dbReference type="AlphaFoldDB" id="A0AAN9PET5"/>
<evidence type="ECO:0000256" key="4">
    <source>
        <dbReference type="ARBA" id="ARBA00022989"/>
    </source>
</evidence>
<evidence type="ECO:0008006" key="10">
    <source>
        <dbReference type="Google" id="ProtNLM"/>
    </source>
</evidence>
<dbReference type="GO" id="GO:0009706">
    <property type="term" value="C:chloroplast inner membrane"/>
    <property type="evidence" value="ECO:0007669"/>
    <property type="project" value="TreeGrafter"/>
</dbReference>
<dbReference type="InterPro" id="IPR005349">
    <property type="entry name" value="TMEM14"/>
</dbReference>
<dbReference type="PANTHER" id="PTHR12668">
    <property type="entry name" value="TRANSMEMBRANE PROTEIN 14, 15"/>
    <property type="match status" value="1"/>
</dbReference>
<reference evidence="8 9" key="1">
    <citation type="submission" date="2024-01" db="EMBL/GenBank/DDBJ databases">
        <title>The genomes of 5 underutilized Papilionoideae crops provide insights into root nodulation and disease resistance.</title>
        <authorList>
            <person name="Yuan L."/>
        </authorList>
    </citation>
    <scope>NUCLEOTIDE SEQUENCE [LARGE SCALE GENOMIC DNA]</scope>
    <source>
        <strain evidence="8">LY-2023</strain>
        <tissue evidence="8">Leaf</tissue>
    </source>
</reference>
<keyword evidence="5 7" id="KW-0472">Membrane</keyword>
<evidence type="ECO:0000256" key="7">
    <source>
        <dbReference type="SAM" id="Phobius"/>
    </source>
</evidence>
<keyword evidence="4 7" id="KW-1133">Transmembrane helix</keyword>
<dbReference type="EMBL" id="JAYKXN010000004">
    <property type="protein sequence ID" value="KAK7294874.1"/>
    <property type="molecule type" value="Genomic_DNA"/>
</dbReference>
<proteinExistence type="inferred from homology"/>
<comment type="subcellular location">
    <subcellularLocation>
        <location evidence="1">Membrane</location>
    </subcellularLocation>
</comment>
<sequence>MSFTVDSVSVLNPKPVHTPFSLPFNTFSHCVKFEPLLKHRAFALSVNAIPPKGLAHCFLTLPRRKPFTVAFAASHPDSEHGEIEVEKGHDEGLHSSAEESQEAWKQALETFREQALKFQGVSQEAYEVYSKKAAVVLKDTTEQLKVLADKTGHELSVAAKEITEEGKEYLSAAAETSPEVKEVVETFTTRPDDIQKISEVRDFYVGVPYGFILSVGGFISFMVTGSISAIRFGVILGGILLALSVSSLRSYKKGLPSPRALKGQAAIASILFLREISSLGKGSSYFSALISGAVAAFYVYRILLERNQQKGSNLEGEPDN</sequence>
<dbReference type="PANTHER" id="PTHR12668:SF43">
    <property type="entry name" value="TRANSMEMBRANE PROTEIN 14 HOMOLOG"/>
    <property type="match status" value="1"/>
</dbReference>
<feature type="transmembrane region" description="Helical" evidence="7">
    <location>
        <begin position="203"/>
        <end position="223"/>
    </location>
</feature>